<dbReference type="SUPFAM" id="SSF50677">
    <property type="entry name" value="ValRS/IleRS/LeuRS editing domain"/>
    <property type="match status" value="1"/>
</dbReference>
<keyword evidence="6 9" id="KW-0648">Protein biosynthesis</keyword>
<dbReference type="Pfam" id="PF13603">
    <property type="entry name" value="tRNA-synt_1_2"/>
    <property type="match status" value="1"/>
</dbReference>
<dbReference type="GO" id="GO:0002161">
    <property type="term" value="F:aminoacyl-tRNA deacylase activity"/>
    <property type="evidence" value="ECO:0007669"/>
    <property type="project" value="InterPro"/>
</dbReference>
<dbReference type="RefSeq" id="WP_070065202.1">
    <property type="nucleotide sequence ID" value="NZ_MJMG01000008.1"/>
</dbReference>
<dbReference type="InterPro" id="IPR002302">
    <property type="entry name" value="Leu-tRNA-ligase"/>
</dbReference>
<dbReference type="Pfam" id="PF09334">
    <property type="entry name" value="tRNA-synt_1g"/>
    <property type="match status" value="1"/>
</dbReference>
<evidence type="ECO:0000256" key="10">
    <source>
        <dbReference type="RuleBase" id="RU363035"/>
    </source>
</evidence>
<feature type="domain" description="Methionyl/Leucyl tRNA synthetase" evidence="13">
    <location>
        <begin position="32"/>
        <end position="163"/>
    </location>
</feature>
<keyword evidence="5 9" id="KW-0067">ATP-binding</keyword>
<dbReference type="InterPro" id="IPR014729">
    <property type="entry name" value="Rossmann-like_a/b/a_fold"/>
</dbReference>
<dbReference type="GO" id="GO:0005524">
    <property type="term" value="F:ATP binding"/>
    <property type="evidence" value="ECO:0007669"/>
    <property type="project" value="UniProtKB-UniRule"/>
</dbReference>
<dbReference type="Pfam" id="PF00133">
    <property type="entry name" value="tRNA-synt_1"/>
    <property type="match status" value="2"/>
</dbReference>
<dbReference type="Gene3D" id="1.10.730.10">
    <property type="entry name" value="Isoleucyl-tRNA Synthetase, Domain 1"/>
    <property type="match status" value="1"/>
</dbReference>
<dbReference type="Proteomes" id="UP000175679">
    <property type="component" value="Unassembled WGS sequence"/>
</dbReference>
<comment type="caution">
    <text evidence="15">The sequence shown here is derived from an EMBL/GenBank/DDBJ whole genome shotgun (WGS) entry which is preliminary data.</text>
</comment>
<dbReference type="HAMAP" id="MF_00049_B">
    <property type="entry name" value="Leu_tRNA_synth_B"/>
    <property type="match status" value="1"/>
</dbReference>
<dbReference type="NCBIfam" id="TIGR00396">
    <property type="entry name" value="leuS_bact"/>
    <property type="match status" value="1"/>
</dbReference>
<evidence type="ECO:0000256" key="2">
    <source>
        <dbReference type="ARBA" id="ARBA00022490"/>
    </source>
</evidence>
<dbReference type="InterPro" id="IPR025709">
    <property type="entry name" value="Leu_tRNA-synth_edit"/>
</dbReference>
<evidence type="ECO:0000256" key="9">
    <source>
        <dbReference type="HAMAP-Rule" id="MF_00049"/>
    </source>
</evidence>
<dbReference type="PRINTS" id="PR00985">
    <property type="entry name" value="TRNASYNTHLEU"/>
</dbReference>
<keyword evidence="7 9" id="KW-0030">Aminoacyl-tRNA synthetase</keyword>
<accession>A0A1E7QJE7</accession>
<dbReference type="PROSITE" id="PS00178">
    <property type="entry name" value="AA_TRNA_LIGASE_I"/>
    <property type="match status" value="1"/>
</dbReference>
<dbReference type="CDD" id="cd07958">
    <property type="entry name" value="Anticodon_Ia_Leu_BEm"/>
    <property type="match status" value="1"/>
</dbReference>
<dbReference type="PANTHER" id="PTHR43740:SF2">
    <property type="entry name" value="LEUCINE--TRNA LIGASE, MITOCHONDRIAL"/>
    <property type="match status" value="1"/>
</dbReference>
<feature type="domain" description="Leucyl-tRNA synthetase editing" evidence="14">
    <location>
        <begin position="214"/>
        <end position="369"/>
    </location>
</feature>
<evidence type="ECO:0000256" key="7">
    <source>
        <dbReference type="ARBA" id="ARBA00023146"/>
    </source>
</evidence>
<keyword evidence="4 9" id="KW-0547">Nucleotide-binding</keyword>
<gene>
    <name evidence="9" type="primary">leuS</name>
    <name evidence="15" type="ORF">BIY23_03445</name>
</gene>
<evidence type="ECO:0000256" key="6">
    <source>
        <dbReference type="ARBA" id="ARBA00022917"/>
    </source>
</evidence>
<feature type="binding site" evidence="9">
    <location>
        <position position="572"/>
    </location>
    <ligand>
        <name>ATP</name>
        <dbReference type="ChEBI" id="CHEBI:30616"/>
    </ligand>
</feature>
<evidence type="ECO:0000259" key="13">
    <source>
        <dbReference type="Pfam" id="PF09334"/>
    </source>
</evidence>
<evidence type="ECO:0000259" key="12">
    <source>
        <dbReference type="Pfam" id="PF08264"/>
    </source>
</evidence>
<keyword evidence="2 9" id="KW-0963">Cytoplasm</keyword>
<evidence type="ECO:0000256" key="4">
    <source>
        <dbReference type="ARBA" id="ARBA00022741"/>
    </source>
</evidence>
<name>A0A1E7QJE7_WOLPI</name>
<protein>
    <recommendedName>
        <fullName evidence="9">Leucine--tRNA ligase</fullName>
        <ecNumber evidence="9">6.1.1.4</ecNumber>
    </recommendedName>
    <alternativeName>
        <fullName evidence="9">Leucyl-tRNA synthetase</fullName>
        <shortName evidence="9">LeuRS</shortName>
    </alternativeName>
</protein>
<feature type="domain" description="Aminoacyl-tRNA synthetase class Ia" evidence="11">
    <location>
        <begin position="383"/>
        <end position="535"/>
    </location>
</feature>
<feature type="domain" description="Methionyl/Valyl/Leucyl/Isoleucyl-tRNA synthetase anticodon-binding" evidence="12">
    <location>
        <begin position="647"/>
        <end position="761"/>
    </location>
</feature>
<dbReference type="AlphaFoldDB" id="A0A1E7QJE7"/>
<comment type="similarity">
    <text evidence="1 9 10">Belongs to the class-I aminoacyl-tRNA synthetase family.</text>
</comment>
<dbReference type="OrthoDB" id="9810365at2"/>
<dbReference type="EMBL" id="MJMG01000008">
    <property type="protein sequence ID" value="OEY86585.1"/>
    <property type="molecule type" value="Genomic_DNA"/>
</dbReference>
<dbReference type="GO" id="GO:0006429">
    <property type="term" value="P:leucyl-tRNA aminoacylation"/>
    <property type="evidence" value="ECO:0007669"/>
    <property type="project" value="UniProtKB-UniRule"/>
</dbReference>
<dbReference type="InterPro" id="IPR002300">
    <property type="entry name" value="aa-tRNA-synth_Ia"/>
</dbReference>
<evidence type="ECO:0000256" key="5">
    <source>
        <dbReference type="ARBA" id="ARBA00022840"/>
    </source>
</evidence>
<feature type="domain" description="Aminoacyl-tRNA synthetase class Ia" evidence="11">
    <location>
        <begin position="554"/>
        <end position="608"/>
    </location>
</feature>
<keyword evidence="16" id="KW-1185">Reference proteome</keyword>
<dbReference type="InterPro" id="IPR009080">
    <property type="entry name" value="tRNAsynth_Ia_anticodon-bd"/>
</dbReference>
<evidence type="ECO:0000259" key="14">
    <source>
        <dbReference type="Pfam" id="PF13603"/>
    </source>
</evidence>
<evidence type="ECO:0000256" key="3">
    <source>
        <dbReference type="ARBA" id="ARBA00022598"/>
    </source>
</evidence>
<dbReference type="GO" id="GO:0005829">
    <property type="term" value="C:cytosol"/>
    <property type="evidence" value="ECO:0007669"/>
    <property type="project" value="TreeGrafter"/>
</dbReference>
<comment type="catalytic activity">
    <reaction evidence="8 9">
        <text>tRNA(Leu) + L-leucine + ATP = L-leucyl-tRNA(Leu) + AMP + diphosphate</text>
        <dbReference type="Rhea" id="RHEA:11688"/>
        <dbReference type="Rhea" id="RHEA-COMP:9613"/>
        <dbReference type="Rhea" id="RHEA-COMP:9622"/>
        <dbReference type="ChEBI" id="CHEBI:30616"/>
        <dbReference type="ChEBI" id="CHEBI:33019"/>
        <dbReference type="ChEBI" id="CHEBI:57427"/>
        <dbReference type="ChEBI" id="CHEBI:78442"/>
        <dbReference type="ChEBI" id="CHEBI:78494"/>
        <dbReference type="ChEBI" id="CHEBI:456215"/>
        <dbReference type="EC" id="6.1.1.4"/>
    </reaction>
</comment>
<keyword evidence="3 9" id="KW-0436">Ligase</keyword>
<dbReference type="GO" id="GO:0004823">
    <property type="term" value="F:leucine-tRNA ligase activity"/>
    <property type="evidence" value="ECO:0007669"/>
    <property type="project" value="UniProtKB-UniRule"/>
</dbReference>
<sequence length="797" mass="91199">MHYNFKDIEKIYQNRWDFSSNDNGNKCYILEMFPYPSGNIHMGHVRNYTIGDVIARYKRACGFNVLHPIGWDAFGLPAENAAIENKINPKTWTKHNIDNMRTQLKSLGLSYNWGRELSTCDPEYYKHEQKFFLDFLKHGIAYRKESWVNWDPVDQTVLANEQVIDGKGWRSGAAVEKRKLSQWFLKITDFADDLIQCLGNLKNWPDKVKTMQEHWIGKSEGVTIEFKIVNSEKKLKVFTTCPHTLFGASFCAVSLAHPIVQDMNLNVDAIKMNEESGNEKIGIYTSLNVQHPFLDKELPIYAANFILMEYGEGAIFGCPAHDQRDLEFAQKYNLPIIQVISSNEEYMCNSEFLDGLTIQEAKNVVLKKLEEQGIGKKTVHYRLHDWGISRQRYWGCPIPIIYCNKCGIVSVPEEDLPVVLPIDVNFSSGGNPLDKHPTWKFVNCPQCGQSATRETDTFDTFFESSWYFIAFCSKNKSLDKSACDKFIPIDYYIGGVEHAILHLLYSRFFCRALTRCGYFDIKEPFSTLITQGMVCHVTYKDQNEKWLFPEEAKKLMAQGIMVEVGKIEKMSKSKKNVIDPSIVIDKYGVDTLRLFILSDNPPEKDMVWSDDGVKGCARYINRLLRVIIEHKPIAVNNGVAGNNQHREKIHKLLHHLTNDIENFRINCAVAKFREMTNIITEMIDKSVIDEAIFILLRVIEPFMPHLAEYLWQEVGGNGMLYLQPWPKADLALISDSTVTVAIQINGKLRSTINVAVDLPIEELKKTAVDAVAKKISNSKIHAVHAVPNRIVNIIIID</sequence>
<dbReference type="InterPro" id="IPR013155">
    <property type="entry name" value="M/V/L/I-tRNA-synth_anticd-bd"/>
</dbReference>
<dbReference type="CDD" id="cd00812">
    <property type="entry name" value="LeuRS_core"/>
    <property type="match status" value="1"/>
</dbReference>
<proteinExistence type="inferred from homology"/>
<dbReference type="PANTHER" id="PTHR43740">
    <property type="entry name" value="LEUCYL-TRNA SYNTHETASE"/>
    <property type="match status" value="1"/>
</dbReference>
<evidence type="ECO:0000256" key="8">
    <source>
        <dbReference type="ARBA" id="ARBA00047469"/>
    </source>
</evidence>
<dbReference type="SUPFAM" id="SSF47323">
    <property type="entry name" value="Anticodon-binding domain of a subclass of class I aminoacyl-tRNA synthetases"/>
    <property type="match status" value="1"/>
</dbReference>
<dbReference type="FunFam" id="1.10.730.10:FF:000002">
    <property type="entry name" value="Leucine--tRNA ligase"/>
    <property type="match status" value="1"/>
</dbReference>
<reference evidence="15 16" key="1">
    <citation type="submission" date="2016-09" db="EMBL/GenBank/DDBJ databases">
        <title>Genomic evidence for plant-parasitic nematodes as the earliest Wolbachia hosts.</title>
        <authorList>
            <person name="Brown A.M."/>
            <person name="Wasala S.K."/>
            <person name="Howe D.K."/>
            <person name="Peetz A.B."/>
            <person name="Zasada I.A."/>
            <person name="Denver D.R."/>
        </authorList>
    </citation>
    <scope>NUCLEOTIDE SEQUENCE [LARGE SCALE GENOMIC DNA]</scope>
    <source>
        <strain evidence="16">wPpe</strain>
    </source>
</reference>
<dbReference type="Pfam" id="PF08264">
    <property type="entry name" value="Anticodon_1"/>
    <property type="match status" value="1"/>
</dbReference>
<feature type="short sequence motif" description="'KMSKS' region" evidence="9">
    <location>
        <begin position="569"/>
        <end position="573"/>
    </location>
</feature>
<evidence type="ECO:0000259" key="11">
    <source>
        <dbReference type="Pfam" id="PF00133"/>
    </source>
</evidence>
<evidence type="ECO:0000313" key="15">
    <source>
        <dbReference type="EMBL" id="OEY86585.1"/>
    </source>
</evidence>
<evidence type="ECO:0000313" key="16">
    <source>
        <dbReference type="Proteomes" id="UP000175679"/>
    </source>
</evidence>
<comment type="subcellular location">
    <subcellularLocation>
        <location evidence="9">Cytoplasm</location>
    </subcellularLocation>
</comment>
<dbReference type="InterPro" id="IPR001412">
    <property type="entry name" value="aa-tRNA-synth_I_CS"/>
</dbReference>
<feature type="short sequence motif" description="'HIGH' region" evidence="9">
    <location>
        <begin position="34"/>
        <end position="44"/>
    </location>
</feature>
<organism evidence="15 16">
    <name type="scientific">Wolbachia pipientis</name>
    <dbReference type="NCBI Taxonomy" id="955"/>
    <lineage>
        <taxon>Bacteria</taxon>
        <taxon>Pseudomonadati</taxon>
        <taxon>Pseudomonadota</taxon>
        <taxon>Alphaproteobacteria</taxon>
        <taxon>Rickettsiales</taxon>
        <taxon>Anaplasmataceae</taxon>
        <taxon>Wolbachieae</taxon>
        <taxon>Wolbachia</taxon>
    </lineage>
</organism>
<dbReference type="SUPFAM" id="SSF52374">
    <property type="entry name" value="Nucleotidylyl transferase"/>
    <property type="match status" value="1"/>
</dbReference>
<dbReference type="InterPro" id="IPR009008">
    <property type="entry name" value="Val/Leu/Ile-tRNA-synth_edit"/>
</dbReference>
<evidence type="ECO:0000256" key="1">
    <source>
        <dbReference type="ARBA" id="ARBA00005594"/>
    </source>
</evidence>
<dbReference type="Gene3D" id="3.40.50.620">
    <property type="entry name" value="HUPs"/>
    <property type="match status" value="2"/>
</dbReference>
<dbReference type="InterPro" id="IPR015413">
    <property type="entry name" value="Methionyl/Leucyl_tRNA_Synth"/>
</dbReference>
<dbReference type="EC" id="6.1.1.4" evidence="9"/>